<name>A0A8J6B8Y6_9EUKA</name>
<keyword evidence="5 7" id="KW-0472">Membrane</keyword>
<evidence type="ECO:0000256" key="4">
    <source>
        <dbReference type="ARBA" id="ARBA00023034"/>
    </source>
</evidence>
<dbReference type="PANTHER" id="PTHR21493">
    <property type="entry name" value="CGI-141-RELATED/LIPASE CONTAINING PROTEIN"/>
    <property type="match status" value="1"/>
</dbReference>
<gene>
    <name evidence="8" type="ORF">J8273_5449</name>
</gene>
<evidence type="ECO:0000313" key="8">
    <source>
        <dbReference type="EMBL" id="KAG9392457.1"/>
    </source>
</evidence>
<evidence type="ECO:0000256" key="5">
    <source>
        <dbReference type="ARBA" id="ARBA00023136"/>
    </source>
</evidence>
<keyword evidence="3 7" id="KW-1133">Transmembrane helix</keyword>
<dbReference type="GO" id="GO:0005829">
    <property type="term" value="C:cytosol"/>
    <property type="evidence" value="ECO:0007669"/>
    <property type="project" value="GOC"/>
</dbReference>
<feature type="transmembrane region" description="Helical" evidence="7">
    <location>
        <begin position="7"/>
        <end position="28"/>
    </location>
</feature>
<dbReference type="AlphaFoldDB" id="A0A8J6B8Y6"/>
<dbReference type="GO" id="GO:0006888">
    <property type="term" value="P:endoplasmic reticulum to Golgi vesicle-mediated transport"/>
    <property type="evidence" value="ECO:0007669"/>
    <property type="project" value="InterPro"/>
</dbReference>
<evidence type="ECO:0000256" key="7">
    <source>
        <dbReference type="SAM" id="Phobius"/>
    </source>
</evidence>
<sequence>MFNDNQRIGLGFCVFGAFFCFLAVLMLFDRGFLVIGNFLFICGVPLILGLQKTAKFFFKRSKVVGTTCFFLGILLILVRWPFIGFMVEVFGALNLFGPFASMALMVLRNAPYVGPFFRLPIFKSVEAGMKTFAKTTDSAFDIL</sequence>
<evidence type="ECO:0000313" key="9">
    <source>
        <dbReference type="Proteomes" id="UP000717585"/>
    </source>
</evidence>
<dbReference type="EMBL" id="JAHDYR010000038">
    <property type="protein sequence ID" value="KAG9392457.1"/>
    <property type="molecule type" value="Genomic_DNA"/>
</dbReference>
<dbReference type="InterPro" id="IPR045176">
    <property type="entry name" value="Got1"/>
</dbReference>
<dbReference type="PANTHER" id="PTHR21493:SF9">
    <property type="entry name" value="GOLGI TRANSPORT PROTEIN 1-RELATED"/>
    <property type="match status" value="1"/>
</dbReference>
<accession>A0A8J6B8Y6</accession>
<organism evidence="8 9">
    <name type="scientific">Carpediemonas membranifera</name>
    <dbReference type="NCBI Taxonomy" id="201153"/>
    <lineage>
        <taxon>Eukaryota</taxon>
        <taxon>Metamonada</taxon>
        <taxon>Carpediemonas-like organisms</taxon>
        <taxon>Carpediemonas</taxon>
    </lineage>
</organism>
<evidence type="ECO:0000256" key="2">
    <source>
        <dbReference type="ARBA" id="ARBA00022692"/>
    </source>
</evidence>
<keyword evidence="4" id="KW-0333">Golgi apparatus</keyword>
<keyword evidence="2 7" id="KW-0812">Transmembrane</keyword>
<comment type="similarity">
    <text evidence="6">Belongs to the GOT1 family.</text>
</comment>
<reference evidence="8" key="1">
    <citation type="submission" date="2021-05" db="EMBL/GenBank/DDBJ databases">
        <title>A free-living protist that lacks canonical eukaryotic 1 DNA replication and segregation systems.</title>
        <authorList>
            <person name="Salas-Leiva D.E."/>
            <person name="Tromer E.C."/>
            <person name="Curtis B.A."/>
            <person name="Jerlstrom-Hultqvist J."/>
            <person name="Kolisko M."/>
            <person name="Yi Z."/>
            <person name="Salas-Leiva J.S."/>
            <person name="Gallot-Lavallee L."/>
            <person name="Kops G.J.P.L."/>
            <person name="Archibald J.M."/>
            <person name="Simpson A.G.B."/>
            <person name="Roger A.J."/>
        </authorList>
    </citation>
    <scope>NUCLEOTIDE SEQUENCE</scope>
    <source>
        <strain evidence="8">BICM</strain>
    </source>
</reference>
<protein>
    <submittedName>
        <fullName evidence="8">Vesicle transport protein Got1/SFT2-like</fullName>
    </submittedName>
</protein>
<evidence type="ECO:0000256" key="6">
    <source>
        <dbReference type="ARBA" id="ARBA00025799"/>
    </source>
</evidence>
<proteinExistence type="inferred from homology"/>
<keyword evidence="9" id="KW-1185">Reference proteome</keyword>
<feature type="transmembrane region" description="Helical" evidence="7">
    <location>
        <begin position="34"/>
        <end position="51"/>
    </location>
</feature>
<evidence type="ECO:0000256" key="3">
    <source>
        <dbReference type="ARBA" id="ARBA00022989"/>
    </source>
</evidence>
<dbReference type="OrthoDB" id="204784at2759"/>
<comment type="subcellular location">
    <subcellularLocation>
        <location evidence="1">Golgi apparatus membrane</location>
        <topology evidence="1">Multi-pass membrane protein</topology>
    </subcellularLocation>
</comment>
<comment type="caution">
    <text evidence="8">The sequence shown here is derived from an EMBL/GenBank/DDBJ whole genome shotgun (WGS) entry which is preliminary data.</text>
</comment>
<dbReference type="GO" id="GO:0000139">
    <property type="term" value="C:Golgi membrane"/>
    <property type="evidence" value="ECO:0007669"/>
    <property type="project" value="UniProtKB-SubCell"/>
</dbReference>
<feature type="transmembrane region" description="Helical" evidence="7">
    <location>
        <begin position="63"/>
        <end position="83"/>
    </location>
</feature>
<dbReference type="InterPro" id="IPR007305">
    <property type="entry name" value="Vesicle_transpt_Got1/SFT2"/>
</dbReference>
<dbReference type="GO" id="GO:0042147">
    <property type="term" value="P:retrograde transport, endosome to Golgi"/>
    <property type="evidence" value="ECO:0007669"/>
    <property type="project" value="InterPro"/>
</dbReference>
<dbReference type="Pfam" id="PF04178">
    <property type="entry name" value="Got1"/>
    <property type="match status" value="1"/>
</dbReference>
<evidence type="ECO:0000256" key="1">
    <source>
        <dbReference type="ARBA" id="ARBA00004653"/>
    </source>
</evidence>
<dbReference type="Proteomes" id="UP000717585">
    <property type="component" value="Unassembled WGS sequence"/>
</dbReference>